<proteinExistence type="predicted"/>
<dbReference type="Proteomes" id="UP000886757">
    <property type="component" value="Unassembled WGS sequence"/>
</dbReference>
<dbReference type="Gene3D" id="1.10.1660.10">
    <property type="match status" value="1"/>
</dbReference>
<evidence type="ECO:0000313" key="2">
    <source>
        <dbReference type="Proteomes" id="UP000886757"/>
    </source>
</evidence>
<organism evidence="1 2">
    <name type="scientific">Candidatus Choladousia intestinavium</name>
    <dbReference type="NCBI Taxonomy" id="2840727"/>
    <lineage>
        <taxon>Bacteria</taxon>
        <taxon>Bacillati</taxon>
        <taxon>Bacillota</taxon>
        <taxon>Clostridia</taxon>
        <taxon>Lachnospirales</taxon>
        <taxon>Lachnospiraceae</taxon>
        <taxon>Lachnospiraceae incertae sedis</taxon>
        <taxon>Candidatus Choladousia</taxon>
    </lineage>
</organism>
<comment type="caution">
    <text evidence="1">The sequence shown here is derived from an EMBL/GenBank/DDBJ whole genome shotgun (WGS) entry which is preliminary data.</text>
</comment>
<gene>
    <name evidence="1" type="ORF">IAB31_02085</name>
</gene>
<dbReference type="EMBL" id="DVGK01000029">
    <property type="protein sequence ID" value="HIR12695.1"/>
    <property type="molecule type" value="Genomic_DNA"/>
</dbReference>
<evidence type="ECO:0000313" key="1">
    <source>
        <dbReference type="EMBL" id="HIR12695.1"/>
    </source>
</evidence>
<dbReference type="AlphaFoldDB" id="A0A9D1A9T3"/>
<dbReference type="InterPro" id="IPR009061">
    <property type="entry name" value="DNA-bd_dom_put_sf"/>
</dbReference>
<protein>
    <submittedName>
        <fullName evidence="1">MerR family transcriptional regulator</fullName>
    </submittedName>
</protein>
<name>A0A9D1A9T3_9FIRM</name>
<dbReference type="SUPFAM" id="SSF46955">
    <property type="entry name" value="Putative DNA-binding domain"/>
    <property type="match status" value="1"/>
</dbReference>
<reference evidence="1" key="2">
    <citation type="journal article" date="2021" name="PeerJ">
        <title>Extensive microbial diversity within the chicken gut microbiome revealed by metagenomics and culture.</title>
        <authorList>
            <person name="Gilroy R."/>
            <person name="Ravi A."/>
            <person name="Getino M."/>
            <person name="Pursley I."/>
            <person name="Horton D.L."/>
            <person name="Alikhan N.F."/>
            <person name="Baker D."/>
            <person name="Gharbi K."/>
            <person name="Hall N."/>
            <person name="Watson M."/>
            <person name="Adriaenssens E.M."/>
            <person name="Foster-Nyarko E."/>
            <person name="Jarju S."/>
            <person name="Secka A."/>
            <person name="Antonio M."/>
            <person name="Oren A."/>
            <person name="Chaudhuri R.R."/>
            <person name="La Ragione R."/>
            <person name="Hildebrand F."/>
            <person name="Pallen M.J."/>
        </authorList>
    </citation>
    <scope>NUCLEOTIDE SEQUENCE</scope>
    <source>
        <strain evidence="1">ChiSjej4B22-8148</strain>
    </source>
</reference>
<accession>A0A9D1A9T3</accession>
<sequence length="117" mass="13774">MTRYEASIRYNIPIEVLKEYESWMTGEGKGEAVKGHHYGPEDLKCLSLMVSLHDLGFAREEVLDYLRLLSQEGKGDAGRMKYLEKKRMDVLEEIHAREKKLFRLDCLQRRIQENRDA</sequence>
<reference evidence="1" key="1">
    <citation type="submission" date="2020-10" db="EMBL/GenBank/DDBJ databases">
        <authorList>
            <person name="Gilroy R."/>
        </authorList>
    </citation>
    <scope>NUCLEOTIDE SEQUENCE</scope>
    <source>
        <strain evidence="1">ChiSjej4B22-8148</strain>
    </source>
</reference>